<gene>
    <name evidence="1" type="ORF">BDY19DRAFT_975585</name>
</gene>
<proteinExistence type="predicted"/>
<protein>
    <submittedName>
        <fullName evidence="1">Uncharacterized protein</fullName>
    </submittedName>
</protein>
<evidence type="ECO:0000313" key="1">
    <source>
        <dbReference type="EMBL" id="KAI0083784.1"/>
    </source>
</evidence>
<comment type="caution">
    <text evidence="1">The sequence shown here is derived from an EMBL/GenBank/DDBJ whole genome shotgun (WGS) entry which is preliminary data.</text>
</comment>
<organism evidence="1 2">
    <name type="scientific">Irpex rosettiformis</name>
    <dbReference type="NCBI Taxonomy" id="378272"/>
    <lineage>
        <taxon>Eukaryota</taxon>
        <taxon>Fungi</taxon>
        <taxon>Dikarya</taxon>
        <taxon>Basidiomycota</taxon>
        <taxon>Agaricomycotina</taxon>
        <taxon>Agaricomycetes</taxon>
        <taxon>Polyporales</taxon>
        <taxon>Irpicaceae</taxon>
        <taxon>Irpex</taxon>
    </lineage>
</organism>
<accession>A0ACB8TPR6</accession>
<keyword evidence="2" id="KW-1185">Reference proteome</keyword>
<reference evidence="1" key="1">
    <citation type="journal article" date="2021" name="Environ. Microbiol.">
        <title>Gene family expansions and transcriptome signatures uncover fungal adaptations to wood decay.</title>
        <authorList>
            <person name="Hage H."/>
            <person name="Miyauchi S."/>
            <person name="Viragh M."/>
            <person name="Drula E."/>
            <person name="Min B."/>
            <person name="Chaduli D."/>
            <person name="Navarro D."/>
            <person name="Favel A."/>
            <person name="Norest M."/>
            <person name="Lesage-Meessen L."/>
            <person name="Balint B."/>
            <person name="Merenyi Z."/>
            <person name="de Eugenio L."/>
            <person name="Morin E."/>
            <person name="Martinez A.T."/>
            <person name="Baldrian P."/>
            <person name="Stursova M."/>
            <person name="Martinez M.J."/>
            <person name="Novotny C."/>
            <person name="Magnuson J.K."/>
            <person name="Spatafora J.W."/>
            <person name="Maurice S."/>
            <person name="Pangilinan J."/>
            <person name="Andreopoulos W."/>
            <person name="LaButti K."/>
            <person name="Hundley H."/>
            <person name="Na H."/>
            <person name="Kuo A."/>
            <person name="Barry K."/>
            <person name="Lipzen A."/>
            <person name="Henrissat B."/>
            <person name="Riley R."/>
            <person name="Ahrendt S."/>
            <person name="Nagy L.G."/>
            <person name="Grigoriev I.V."/>
            <person name="Martin F."/>
            <person name="Rosso M.N."/>
        </authorList>
    </citation>
    <scope>NUCLEOTIDE SEQUENCE</scope>
    <source>
        <strain evidence="1">CBS 384.51</strain>
    </source>
</reference>
<name>A0ACB8TPR6_9APHY</name>
<evidence type="ECO:0000313" key="2">
    <source>
        <dbReference type="Proteomes" id="UP001055072"/>
    </source>
</evidence>
<dbReference type="Proteomes" id="UP001055072">
    <property type="component" value="Unassembled WGS sequence"/>
</dbReference>
<sequence>MEGLPLLDISSTREALRHAGGDADDPSKVAPESSTDYSSLPSGSVNDGLPYVKEKLDDRLTYAPARRRLSLALVLPTLIVVLITAGTATALLVWLLAHKRQQTLHDVWTMGAFVLDEGTKLERGNQAARLTGLTISSIASTAVALTGPVLMGLYAYNIAYEWLEAGYNEVAKKTRLPSPVHYGLMIQLLVGGGPISLLRTSSFLVRGGKSHRNALLVSTFAVALVVFVLTHAVSAVDLWLHTTVSAISQNFTTSLTSALPYGIGQNACSPYPTDPEQYLERIYPCLYGAGSWANLTVKTTGMTIAANASTDVKAITLADAEDLAVLVPSRTDPNILFSAPSFGARASCQSLNSLCGGDSTTGSEAPLNCSSFSNTFPPIRDTKTSMSLNAGESKLFVLSSNCDNCTHVDAANILSTEEVDTLEPSIRPHNSYNLWMEFVWMDDSDQPFGRSPPGNDAVWNTESWGYMLVNCSLSFYNVTLSSSKGEYFLEQEMLTDPGISDGFAAPTRLAHFSSQLIANVQGPALTLNTTDRAMAALSQDLARLAIGSAGALANLRVDTIKQESINEILVGWYPIAPIIVFLVLLYGYATLALGIFIRILFFTRSSTIHIPNSSKSVSAMELAAMRLTNPLTLVAALFLPEFQADPLMSVETNVLKSFKDNWDPESRLRVGLQVDEDAFGVWSSAVKRPGYSSAA</sequence>
<dbReference type="EMBL" id="MU274953">
    <property type="protein sequence ID" value="KAI0083784.1"/>
    <property type="molecule type" value="Genomic_DNA"/>
</dbReference>